<dbReference type="RefSeq" id="WP_148974392.1">
    <property type="nucleotide sequence ID" value="NZ_JBNILB010000018.1"/>
</dbReference>
<feature type="transmembrane region" description="Helical" evidence="3">
    <location>
        <begin position="69"/>
        <end position="90"/>
    </location>
</feature>
<dbReference type="SUPFAM" id="SSF103481">
    <property type="entry name" value="Multidrug resistance efflux transporter EmrE"/>
    <property type="match status" value="2"/>
</dbReference>
<accession>A0A5D4RCT3</accession>
<dbReference type="InterPro" id="IPR000620">
    <property type="entry name" value="EamA_dom"/>
</dbReference>
<sequence>MKKLMPYFAISAGASLWGLIAYFIRGLSGFGFSSMEIVGIRAVTAAAALLLIGLFLGPGRLALKRPSDIGLFAGTGICSIVFFNWCYFTSINLMDISLAVILLYTSPAFVAVLSYLFLKEKITGRKIIAVCGTIAGCILIAGVGGGAGLSVTGVIIGLGAGLGYALYSIFGKFALQKYEPFTVTLYTFLTASAVLLPITRLWEKASLFLKPEVLFLGLGLGLLPTVLAYFLYTWGLEKTESSKAAVIATIEPVVAILMGVALYSESLGYMQLSGSIIILLCVILVNLPERKGRTPLETGNSA</sequence>
<feature type="transmembrane region" description="Helical" evidence="3">
    <location>
        <begin position="37"/>
        <end position="57"/>
    </location>
</feature>
<feature type="domain" description="EamA" evidence="4">
    <location>
        <begin position="7"/>
        <end position="141"/>
    </location>
</feature>
<dbReference type="InterPro" id="IPR037185">
    <property type="entry name" value="EmrE-like"/>
</dbReference>
<dbReference type="Pfam" id="PF00892">
    <property type="entry name" value="EamA"/>
    <property type="match status" value="2"/>
</dbReference>
<dbReference type="PANTHER" id="PTHR22911:SF79">
    <property type="entry name" value="MOBA-LIKE NTP TRANSFERASE DOMAIN-CONTAINING PROTEIN"/>
    <property type="match status" value="1"/>
</dbReference>
<dbReference type="Gene3D" id="1.10.3730.20">
    <property type="match status" value="2"/>
</dbReference>
<comment type="subcellular location">
    <subcellularLocation>
        <location evidence="1">Endomembrane system</location>
        <topology evidence="1">Multi-pass membrane protein</topology>
    </subcellularLocation>
</comment>
<evidence type="ECO:0000313" key="5">
    <source>
        <dbReference type="EMBL" id="TYS49253.1"/>
    </source>
</evidence>
<feature type="transmembrane region" description="Helical" evidence="3">
    <location>
        <begin position="96"/>
        <end position="118"/>
    </location>
</feature>
<dbReference type="AlphaFoldDB" id="A0A5D4RCT3"/>
<feature type="transmembrane region" description="Helical" evidence="3">
    <location>
        <begin position="183"/>
        <end position="202"/>
    </location>
</feature>
<comment type="similarity">
    <text evidence="2">Belongs to the EamA transporter family.</text>
</comment>
<feature type="transmembrane region" description="Helical" evidence="3">
    <location>
        <begin position="214"/>
        <end position="232"/>
    </location>
</feature>
<evidence type="ECO:0000256" key="1">
    <source>
        <dbReference type="ARBA" id="ARBA00004127"/>
    </source>
</evidence>
<gene>
    <name evidence="5" type="ORF">FZD51_08525</name>
</gene>
<dbReference type="PANTHER" id="PTHR22911">
    <property type="entry name" value="ACYL-MALONYL CONDENSING ENZYME-RELATED"/>
    <property type="match status" value="1"/>
</dbReference>
<evidence type="ECO:0000256" key="3">
    <source>
        <dbReference type="SAM" id="Phobius"/>
    </source>
</evidence>
<keyword evidence="3" id="KW-0812">Transmembrane</keyword>
<feature type="domain" description="EamA" evidence="4">
    <location>
        <begin position="152"/>
        <end position="286"/>
    </location>
</feature>
<feature type="transmembrane region" description="Helical" evidence="3">
    <location>
        <begin position="7"/>
        <end position="25"/>
    </location>
</feature>
<proteinExistence type="inferred from homology"/>
<organism evidence="5 6">
    <name type="scientific">Bacillus infantis</name>
    <dbReference type="NCBI Taxonomy" id="324767"/>
    <lineage>
        <taxon>Bacteria</taxon>
        <taxon>Bacillati</taxon>
        <taxon>Bacillota</taxon>
        <taxon>Bacilli</taxon>
        <taxon>Bacillales</taxon>
        <taxon>Bacillaceae</taxon>
        <taxon>Bacillus</taxon>
    </lineage>
</organism>
<feature type="transmembrane region" description="Helical" evidence="3">
    <location>
        <begin position="244"/>
        <end position="263"/>
    </location>
</feature>
<keyword evidence="3" id="KW-1133">Transmembrane helix</keyword>
<reference evidence="5 6" key="1">
    <citation type="submission" date="2019-08" db="EMBL/GenBank/DDBJ databases">
        <title>Bacillus genomes from the desert of Cuatro Cienegas, Coahuila.</title>
        <authorList>
            <person name="Olmedo-Alvarez G."/>
        </authorList>
    </citation>
    <scope>NUCLEOTIDE SEQUENCE [LARGE SCALE GENOMIC DNA]</scope>
    <source>
        <strain evidence="5 6">CH446_14T</strain>
    </source>
</reference>
<feature type="transmembrane region" description="Helical" evidence="3">
    <location>
        <begin position="269"/>
        <end position="287"/>
    </location>
</feature>
<dbReference type="EMBL" id="VTER01000004">
    <property type="protein sequence ID" value="TYS49253.1"/>
    <property type="molecule type" value="Genomic_DNA"/>
</dbReference>
<protein>
    <submittedName>
        <fullName evidence="5">EamA family transporter</fullName>
    </submittedName>
</protein>
<keyword evidence="3" id="KW-0472">Membrane</keyword>
<evidence type="ECO:0000256" key="2">
    <source>
        <dbReference type="ARBA" id="ARBA00007362"/>
    </source>
</evidence>
<dbReference type="GO" id="GO:0016020">
    <property type="term" value="C:membrane"/>
    <property type="evidence" value="ECO:0007669"/>
    <property type="project" value="InterPro"/>
</dbReference>
<evidence type="ECO:0000259" key="4">
    <source>
        <dbReference type="Pfam" id="PF00892"/>
    </source>
</evidence>
<dbReference type="Proteomes" id="UP000322139">
    <property type="component" value="Unassembled WGS sequence"/>
</dbReference>
<name>A0A5D4RCT3_9BACI</name>
<evidence type="ECO:0000313" key="6">
    <source>
        <dbReference type="Proteomes" id="UP000322139"/>
    </source>
</evidence>
<comment type="caution">
    <text evidence="5">The sequence shown here is derived from an EMBL/GenBank/DDBJ whole genome shotgun (WGS) entry which is preliminary data.</text>
</comment>
<feature type="transmembrane region" description="Helical" evidence="3">
    <location>
        <begin position="151"/>
        <end position="171"/>
    </location>
</feature>
<feature type="transmembrane region" description="Helical" evidence="3">
    <location>
        <begin position="127"/>
        <end position="145"/>
    </location>
</feature>